<protein>
    <submittedName>
        <fullName evidence="1">Uncharacterized protein</fullName>
    </submittedName>
</protein>
<keyword evidence="2" id="KW-1185">Reference proteome</keyword>
<name>A0ABR2PK22_9ROSI</name>
<evidence type="ECO:0000313" key="1">
    <source>
        <dbReference type="EMBL" id="KAK8988722.1"/>
    </source>
</evidence>
<dbReference type="Proteomes" id="UP001396334">
    <property type="component" value="Unassembled WGS sequence"/>
</dbReference>
<sequence length="126" mass="13951">MYSYYFGQRGGSRRRSKDRTSLIFLKESQLTKKLNLNHFKGNKRKGGSGFQHHLVQLVITSNGSDITSASKAIVCKALQVSLFSSLGHQLHCLSLTFLESRGEKKDTSITEDAARNAGSTSCFGYN</sequence>
<organism evidence="1 2">
    <name type="scientific">Hibiscus sabdariffa</name>
    <name type="common">roselle</name>
    <dbReference type="NCBI Taxonomy" id="183260"/>
    <lineage>
        <taxon>Eukaryota</taxon>
        <taxon>Viridiplantae</taxon>
        <taxon>Streptophyta</taxon>
        <taxon>Embryophyta</taxon>
        <taxon>Tracheophyta</taxon>
        <taxon>Spermatophyta</taxon>
        <taxon>Magnoliopsida</taxon>
        <taxon>eudicotyledons</taxon>
        <taxon>Gunneridae</taxon>
        <taxon>Pentapetalae</taxon>
        <taxon>rosids</taxon>
        <taxon>malvids</taxon>
        <taxon>Malvales</taxon>
        <taxon>Malvaceae</taxon>
        <taxon>Malvoideae</taxon>
        <taxon>Hibiscus</taxon>
    </lineage>
</organism>
<dbReference type="EMBL" id="JBBPBN010000057">
    <property type="protein sequence ID" value="KAK8988722.1"/>
    <property type="molecule type" value="Genomic_DNA"/>
</dbReference>
<evidence type="ECO:0000313" key="2">
    <source>
        <dbReference type="Proteomes" id="UP001396334"/>
    </source>
</evidence>
<gene>
    <name evidence="1" type="ORF">V6N11_030100</name>
</gene>
<reference evidence="1 2" key="1">
    <citation type="journal article" date="2024" name="G3 (Bethesda)">
        <title>Genome assembly of Hibiscus sabdariffa L. provides insights into metabolisms of medicinal natural products.</title>
        <authorList>
            <person name="Kim T."/>
        </authorList>
    </citation>
    <scope>NUCLEOTIDE SEQUENCE [LARGE SCALE GENOMIC DNA]</scope>
    <source>
        <strain evidence="1">TK-2024</strain>
        <tissue evidence="1">Old leaves</tissue>
    </source>
</reference>
<accession>A0ABR2PK22</accession>
<comment type="caution">
    <text evidence="1">The sequence shown here is derived from an EMBL/GenBank/DDBJ whole genome shotgun (WGS) entry which is preliminary data.</text>
</comment>
<proteinExistence type="predicted"/>